<name>A0A9R1VYM2_LACSA</name>
<reference evidence="1 2" key="1">
    <citation type="journal article" date="2017" name="Nat. Commun.">
        <title>Genome assembly with in vitro proximity ligation data and whole-genome triplication in lettuce.</title>
        <authorList>
            <person name="Reyes-Chin-Wo S."/>
            <person name="Wang Z."/>
            <person name="Yang X."/>
            <person name="Kozik A."/>
            <person name="Arikit S."/>
            <person name="Song C."/>
            <person name="Xia L."/>
            <person name="Froenicke L."/>
            <person name="Lavelle D.O."/>
            <person name="Truco M.J."/>
            <person name="Xia R."/>
            <person name="Zhu S."/>
            <person name="Xu C."/>
            <person name="Xu H."/>
            <person name="Xu X."/>
            <person name="Cox K."/>
            <person name="Korf I."/>
            <person name="Meyers B.C."/>
            <person name="Michelmore R.W."/>
        </authorList>
    </citation>
    <scope>NUCLEOTIDE SEQUENCE [LARGE SCALE GENOMIC DNA]</scope>
    <source>
        <strain evidence="2">cv. Salinas</strain>
        <tissue evidence="1">Seedlings</tissue>
    </source>
</reference>
<comment type="caution">
    <text evidence="1">The sequence shown here is derived from an EMBL/GenBank/DDBJ whole genome shotgun (WGS) entry which is preliminary data.</text>
</comment>
<evidence type="ECO:0000313" key="2">
    <source>
        <dbReference type="Proteomes" id="UP000235145"/>
    </source>
</evidence>
<dbReference type="PANTHER" id="PTHR33116:SF79">
    <property type="entry name" value="REVERSE TRANSCRIPTASE DOMAIN, ZINC FINGER, CCHC-TYPE-RELATED"/>
    <property type="match status" value="1"/>
</dbReference>
<protein>
    <recommendedName>
        <fullName evidence="3">Reverse transcriptase zinc-binding domain-containing protein</fullName>
    </recommendedName>
</protein>
<dbReference type="AlphaFoldDB" id="A0A9R1VYM2"/>
<evidence type="ECO:0008006" key="3">
    <source>
        <dbReference type="Google" id="ProtNLM"/>
    </source>
</evidence>
<gene>
    <name evidence="1" type="ORF">LSAT_V11C300109150</name>
</gene>
<dbReference type="Proteomes" id="UP000235145">
    <property type="component" value="Unassembled WGS sequence"/>
</dbReference>
<dbReference type="PANTHER" id="PTHR33116">
    <property type="entry name" value="REVERSE TRANSCRIPTASE ZINC-BINDING DOMAIN-CONTAINING PROTEIN-RELATED-RELATED"/>
    <property type="match status" value="1"/>
</dbReference>
<organism evidence="1 2">
    <name type="scientific">Lactuca sativa</name>
    <name type="common">Garden lettuce</name>
    <dbReference type="NCBI Taxonomy" id="4236"/>
    <lineage>
        <taxon>Eukaryota</taxon>
        <taxon>Viridiplantae</taxon>
        <taxon>Streptophyta</taxon>
        <taxon>Embryophyta</taxon>
        <taxon>Tracheophyta</taxon>
        <taxon>Spermatophyta</taxon>
        <taxon>Magnoliopsida</taxon>
        <taxon>eudicotyledons</taxon>
        <taxon>Gunneridae</taxon>
        <taxon>Pentapetalae</taxon>
        <taxon>asterids</taxon>
        <taxon>campanulids</taxon>
        <taxon>Asterales</taxon>
        <taxon>Asteraceae</taxon>
        <taxon>Cichorioideae</taxon>
        <taxon>Cichorieae</taxon>
        <taxon>Lactucinae</taxon>
        <taxon>Lactuca</taxon>
    </lineage>
</organism>
<accession>A0A9R1VYM2</accession>
<sequence length="535" mass="61642">MGMSQSSFTILIYYIYGGLKRIQILGNGPRVSHLFYTDYAFFIGEWSRANLKNLARIIRCFHVNFHKSRVFGIGATLQETSNWASLLGCKVEVLPFDYLRVLVGANMNLIKNWKPILKKFHSKLSLWKFLVIYPHTTYHYLRPQRVHYTRWRKLEEPFMGKKIHWVAWDKVLAAKSDGGLGVASIQALNIGLLMKWWWCLKNKKCSLWARVIHGFHNLSNNPFDYLSRQNGSGVWSTIGGIKKELLKHGLGIHDVFKLVVEAGNETLFCYDSWLDSVNLKSKYPSLFELETRKKCSVADRISGATITWNWKSLSLPPSPPLPPDFGLGPAVQALTNYIWDVHLVHGADHYRCKITSDGTYNASSVRKIIDKHVITTAGAMTTHWIKVVPIKVLCFVWRAAQSRIPPTISLETRGIKESAEHVLIECPFASRIRNNFMTWCGVRLDQNLIRNIGDLLHAIDAWGGCPKKRKQLAMICYGMLWNLWRFRNKRLFQQEISLLQATECIKTTIFYWLKHRGKNVICNCNEWLVSPFISL</sequence>
<keyword evidence="2" id="KW-1185">Reference proteome</keyword>
<evidence type="ECO:0000313" key="1">
    <source>
        <dbReference type="EMBL" id="KAJ0216412.1"/>
    </source>
</evidence>
<proteinExistence type="predicted"/>
<dbReference type="EMBL" id="NBSK02000003">
    <property type="protein sequence ID" value="KAJ0216412.1"/>
    <property type="molecule type" value="Genomic_DNA"/>
</dbReference>